<accession>A0ABW6KE43</accession>
<sequence>MLTIQEIESLQDWLKLNRAPAIHRANLLILIDNGHFPHLHDEEELKGLYEEVQTLRRGLNAEKAWKLLTALEKGKQENKDLAEALQMNNQTVELLLKENKELKEKVKRYEEKGE</sequence>
<dbReference type="RefSeq" id="WP_389361038.1">
    <property type="nucleotide sequence ID" value="NZ_JBIACK010000004.1"/>
</dbReference>
<reference evidence="2 3" key="1">
    <citation type="submission" date="2024-08" db="EMBL/GenBank/DDBJ databases">
        <title>Two novel Cytobacillus novel species.</title>
        <authorList>
            <person name="Liu G."/>
        </authorList>
    </citation>
    <scope>NUCLEOTIDE SEQUENCE [LARGE SCALE GENOMIC DNA]</scope>
    <source>
        <strain evidence="2 3">FJAT-54145</strain>
    </source>
</reference>
<evidence type="ECO:0000313" key="3">
    <source>
        <dbReference type="Proteomes" id="UP001601059"/>
    </source>
</evidence>
<name>A0ABW6KE43_9BACI</name>
<dbReference type="Proteomes" id="UP001601059">
    <property type="component" value="Unassembled WGS sequence"/>
</dbReference>
<gene>
    <name evidence="2" type="ORF">ACFYKX_11210</name>
</gene>
<protein>
    <submittedName>
        <fullName evidence="2">Uncharacterized protein</fullName>
    </submittedName>
</protein>
<comment type="caution">
    <text evidence="2">The sequence shown here is derived from an EMBL/GenBank/DDBJ whole genome shotgun (WGS) entry which is preliminary data.</text>
</comment>
<keyword evidence="3" id="KW-1185">Reference proteome</keyword>
<dbReference type="EMBL" id="JBIACK010000004">
    <property type="protein sequence ID" value="MFE8701163.1"/>
    <property type="molecule type" value="Genomic_DNA"/>
</dbReference>
<keyword evidence="1" id="KW-0175">Coiled coil</keyword>
<proteinExistence type="predicted"/>
<evidence type="ECO:0000256" key="1">
    <source>
        <dbReference type="SAM" id="Coils"/>
    </source>
</evidence>
<feature type="coiled-coil region" evidence="1">
    <location>
        <begin position="85"/>
        <end position="112"/>
    </location>
</feature>
<organism evidence="2 3">
    <name type="scientific">Cytobacillus spartinae</name>
    <dbReference type="NCBI Taxonomy" id="3299023"/>
    <lineage>
        <taxon>Bacteria</taxon>
        <taxon>Bacillati</taxon>
        <taxon>Bacillota</taxon>
        <taxon>Bacilli</taxon>
        <taxon>Bacillales</taxon>
        <taxon>Bacillaceae</taxon>
        <taxon>Cytobacillus</taxon>
    </lineage>
</organism>
<evidence type="ECO:0000313" key="2">
    <source>
        <dbReference type="EMBL" id="MFE8701163.1"/>
    </source>
</evidence>